<feature type="compositionally biased region" description="Basic and acidic residues" evidence="1">
    <location>
        <begin position="828"/>
        <end position="840"/>
    </location>
</feature>
<dbReference type="OrthoDB" id="4070583at2759"/>
<feature type="compositionally biased region" description="Polar residues" evidence="1">
    <location>
        <begin position="130"/>
        <end position="148"/>
    </location>
</feature>
<dbReference type="Proteomes" id="UP000019376">
    <property type="component" value="Unassembled WGS sequence"/>
</dbReference>
<evidence type="ECO:0000313" key="3">
    <source>
        <dbReference type="Proteomes" id="UP000019376"/>
    </source>
</evidence>
<proteinExistence type="predicted"/>
<dbReference type="eggNOG" id="ENOG502S8WV">
    <property type="taxonomic scope" value="Eukaryota"/>
</dbReference>
<feature type="region of interest" description="Disordered" evidence="1">
    <location>
        <begin position="124"/>
        <end position="196"/>
    </location>
</feature>
<feature type="compositionally biased region" description="Basic and acidic residues" evidence="1">
    <location>
        <begin position="739"/>
        <end position="753"/>
    </location>
</feature>
<dbReference type="STRING" id="933388.S7ZAF8"/>
<feature type="region of interest" description="Disordered" evidence="1">
    <location>
        <begin position="275"/>
        <end position="302"/>
    </location>
</feature>
<feature type="compositionally biased region" description="Basic and acidic residues" evidence="1">
    <location>
        <begin position="477"/>
        <end position="526"/>
    </location>
</feature>
<dbReference type="GO" id="GO:0070941">
    <property type="term" value="P:eisosome assembly"/>
    <property type="evidence" value="ECO:0007669"/>
    <property type="project" value="TreeGrafter"/>
</dbReference>
<feature type="compositionally biased region" description="Basic and acidic residues" evidence="1">
    <location>
        <begin position="672"/>
        <end position="689"/>
    </location>
</feature>
<feature type="compositionally biased region" description="Polar residues" evidence="1">
    <location>
        <begin position="775"/>
        <end position="792"/>
    </location>
</feature>
<accession>S7ZAF8</accession>
<sequence length="840" mass="91675">MATAQQMPAGPRSARLADDAATAALYATQPQRKPSTREAPVVDFQQFNTPATRATRDLSHASAASALAHANQKPIEIWRPGRLTDAEKAAYHAKDVSSPEIPAPSSQYSGWGLGAATLAVQEQRAASARLSGQQSLPKPEYSGSSGPQNKARHAATGAFGARQRQRADSASSEPSAAPGSNWALSAAGASHRAKVETEDPLNHLDKAMEASRITHAHTDARLYTSTPPVDLESQERNRRNSMHAAALVMARDMYELTGPTGEAKDLSPAISAARNGHSQLKASKSVSGATGSAGRRAVNLQEEAQRRAAEKLARMRDEHAEMQQYYGTAPQAQQRSLLGTRRKRATSDIDSTQIDAEQSRQIRNQMYSLRHKLNQVDESRQRDRDSLMEAARRNVDARMRDMDMQMYAETGRAPPAVQKQWDEVAQERVRQEAEAAEPTGDPVERVNIGASRYMDMADVEAVARSRLQPTLNELSDQAERKRAEELERRLDAEEKQRQANLQREREASLARAQKRDVDKANHEKRGSKGLKLFMWKRKSKLQEEESADNDESPGQAPAVARPEDQLPEEDTMSRPAAASAAAEPEPMVATRTDRQADTVPTGDDEPATASPIVTPMRSNNMAPISPPVSISREPTNNGMIGAHPSQIRSRDAAATGGLSVPPTSQPVSSPRADSKLKTWFRDRLIRRTSEPQPLYPHQPGPEYNSDSEVGFSGGAALTGRAASGTGIPRSQSMGNADVSSEHGATDDDERSYFMEESDESSKNINAGKRSRFRQSLKNTLSRNSQDAKTNGSHTKRDQGQGEYNAELQNLRDSAAGQGLPAPPVLSDSHSHRESRFSEDL</sequence>
<dbReference type="PANTHER" id="PTHR28298">
    <property type="entry name" value="EISOSOME PROTEIN 1"/>
    <property type="match status" value="1"/>
</dbReference>
<reference evidence="2 3" key="1">
    <citation type="journal article" date="2013" name="PLoS ONE">
        <title>Genomic and secretomic analyses reveal unique features of the lignocellulolytic enzyme system of Penicillium decumbens.</title>
        <authorList>
            <person name="Liu G."/>
            <person name="Zhang L."/>
            <person name="Wei X."/>
            <person name="Zou G."/>
            <person name="Qin Y."/>
            <person name="Ma L."/>
            <person name="Li J."/>
            <person name="Zheng H."/>
            <person name="Wang S."/>
            <person name="Wang C."/>
            <person name="Xun L."/>
            <person name="Zhao G.-P."/>
            <person name="Zhou Z."/>
            <person name="Qu Y."/>
        </authorList>
    </citation>
    <scope>NUCLEOTIDE SEQUENCE [LARGE SCALE GENOMIC DNA]</scope>
    <source>
        <strain evidence="3">114-2 / CGMCC 5302</strain>
    </source>
</reference>
<dbReference type="Pfam" id="PF12757">
    <property type="entry name" value="Eisosome1"/>
    <property type="match status" value="1"/>
</dbReference>
<feature type="compositionally biased region" description="Low complexity" evidence="1">
    <location>
        <begin position="168"/>
        <end position="180"/>
    </location>
</feature>
<name>S7ZAF8_PENO1</name>
<feature type="region of interest" description="Disordered" evidence="1">
    <location>
        <begin position="470"/>
        <end position="840"/>
    </location>
</feature>
<dbReference type="HOGENOM" id="CLU_344168_0_0_1"/>
<feature type="compositionally biased region" description="Low complexity" evidence="1">
    <location>
        <begin position="575"/>
        <end position="586"/>
    </location>
</feature>
<feature type="compositionally biased region" description="Low complexity" evidence="1">
    <location>
        <begin position="659"/>
        <end position="670"/>
    </location>
</feature>
<dbReference type="AlphaFoldDB" id="S7ZAF8"/>
<evidence type="ECO:0008006" key="4">
    <source>
        <dbReference type="Google" id="ProtNLM"/>
    </source>
</evidence>
<keyword evidence="3" id="KW-1185">Reference proteome</keyword>
<dbReference type="PhylomeDB" id="S7ZAF8"/>
<dbReference type="EMBL" id="KB644410">
    <property type="protein sequence ID" value="EPS27590.1"/>
    <property type="molecule type" value="Genomic_DNA"/>
</dbReference>
<feature type="region of interest" description="Disordered" evidence="1">
    <location>
        <begin position="426"/>
        <end position="447"/>
    </location>
</feature>
<evidence type="ECO:0000256" key="1">
    <source>
        <dbReference type="SAM" id="MobiDB-lite"/>
    </source>
</evidence>
<evidence type="ECO:0000313" key="2">
    <source>
        <dbReference type="EMBL" id="EPS27590.1"/>
    </source>
</evidence>
<organism evidence="2 3">
    <name type="scientific">Penicillium oxalicum (strain 114-2 / CGMCC 5302)</name>
    <name type="common">Penicillium decumbens</name>
    <dbReference type="NCBI Taxonomy" id="933388"/>
    <lineage>
        <taxon>Eukaryota</taxon>
        <taxon>Fungi</taxon>
        <taxon>Dikarya</taxon>
        <taxon>Ascomycota</taxon>
        <taxon>Pezizomycotina</taxon>
        <taxon>Eurotiomycetes</taxon>
        <taxon>Eurotiomycetidae</taxon>
        <taxon>Eurotiales</taxon>
        <taxon>Aspergillaceae</taxon>
        <taxon>Penicillium</taxon>
    </lineage>
</organism>
<protein>
    <recommendedName>
        <fullName evidence="4">Eisosome protein 1</fullName>
    </recommendedName>
</protein>
<feature type="region of interest" description="Disordered" evidence="1">
    <location>
        <begin position="325"/>
        <end position="356"/>
    </location>
</feature>
<feature type="compositionally biased region" description="Polar residues" evidence="1">
    <location>
        <begin position="728"/>
        <end position="738"/>
    </location>
</feature>
<dbReference type="PANTHER" id="PTHR28298:SF1">
    <property type="entry name" value="EISOSOME PROTEIN 1"/>
    <property type="match status" value="1"/>
</dbReference>
<dbReference type="InterPro" id="IPR024527">
    <property type="entry name" value="Eisosome1"/>
</dbReference>
<gene>
    <name evidence="2" type="ORF">PDE_02533</name>
</gene>
<feature type="compositionally biased region" description="Polar residues" evidence="1">
    <location>
        <begin position="276"/>
        <end position="290"/>
    </location>
</feature>